<dbReference type="EC" id="4.1.1.21" evidence="1"/>
<dbReference type="AlphaFoldDB" id="S2S451"/>
<organism evidence="1 2">
    <name type="scientific">Lacticaseibacillus paracasei subsp. paracasei Lpp126</name>
    <dbReference type="NCBI Taxonomy" id="1256206"/>
    <lineage>
        <taxon>Bacteria</taxon>
        <taxon>Bacillati</taxon>
        <taxon>Bacillota</taxon>
        <taxon>Bacilli</taxon>
        <taxon>Lactobacillales</taxon>
        <taxon>Lactobacillaceae</taxon>
        <taxon>Lacticaseibacillus</taxon>
    </lineage>
</organism>
<name>S2S451_LACPA</name>
<evidence type="ECO:0000313" key="1">
    <source>
        <dbReference type="EMBL" id="EPC78511.1"/>
    </source>
</evidence>
<gene>
    <name evidence="1" type="ORF">Lpp126_06535</name>
</gene>
<accession>S2S451</accession>
<proteinExistence type="predicted"/>
<dbReference type="Proteomes" id="UP000014243">
    <property type="component" value="Unassembled WGS sequence"/>
</dbReference>
<reference evidence="1 2" key="1">
    <citation type="journal article" date="2013" name="PLoS ONE">
        <title>Lactobacillus paracasei comparative genomics: towards species pan-genome definition and exploitation of diversity.</title>
        <authorList>
            <person name="Smokvina T."/>
            <person name="Wels M."/>
            <person name="Polka J."/>
            <person name="Chervaux C."/>
            <person name="Brisse S."/>
            <person name="Boekhorst J."/>
            <person name="van Hylckama Vlieg J.E."/>
            <person name="Siezen R.J."/>
        </authorList>
    </citation>
    <scope>NUCLEOTIDE SEQUENCE [LARGE SCALE GENOMIC DNA]</scope>
    <source>
        <strain evidence="1 2">Lpp126</strain>
    </source>
</reference>
<protein>
    <submittedName>
        <fullName evidence="1">Phosphoribosylaminoimidazole carboxylase ATPase subunit</fullName>
        <ecNumber evidence="1">4.1.1.21</ecNumber>
    </submittedName>
</protein>
<dbReference type="Gene3D" id="3.40.50.20">
    <property type="match status" value="1"/>
</dbReference>
<dbReference type="EMBL" id="ANKC01000457">
    <property type="protein sequence ID" value="EPC78511.1"/>
    <property type="molecule type" value="Genomic_DNA"/>
</dbReference>
<keyword evidence="1" id="KW-0456">Lyase</keyword>
<dbReference type="GO" id="GO:0004638">
    <property type="term" value="F:phosphoribosylaminoimidazole carboxylase activity"/>
    <property type="evidence" value="ECO:0007669"/>
    <property type="project" value="UniProtKB-EC"/>
</dbReference>
<sequence length="24" mass="2401">MIDVVTSPATIGIIGGGQLGRMLT</sequence>
<evidence type="ECO:0000313" key="2">
    <source>
        <dbReference type="Proteomes" id="UP000014243"/>
    </source>
</evidence>
<comment type="caution">
    <text evidence="1">The sequence shown here is derived from an EMBL/GenBank/DDBJ whole genome shotgun (WGS) entry which is preliminary data.</text>
</comment>
<feature type="non-terminal residue" evidence="1">
    <location>
        <position position="24"/>
    </location>
</feature>